<dbReference type="Proteomes" id="UP000550707">
    <property type="component" value="Unassembled WGS sequence"/>
</dbReference>
<accession>A0A7J8CT99</accession>
<feature type="region of interest" description="Disordered" evidence="1">
    <location>
        <begin position="1"/>
        <end position="61"/>
    </location>
</feature>
<evidence type="ECO:0000256" key="1">
    <source>
        <dbReference type="SAM" id="MobiDB-lite"/>
    </source>
</evidence>
<protein>
    <submittedName>
        <fullName evidence="2">REST corepressor 3</fullName>
    </submittedName>
</protein>
<name>A0A7J8CT99_MOLMO</name>
<comment type="caution">
    <text evidence="2">The sequence shown here is derived from an EMBL/GenBank/DDBJ whole genome shotgun (WGS) entry which is preliminary data.</text>
</comment>
<evidence type="ECO:0000313" key="2">
    <source>
        <dbReference type="EMBL" id="KAF6414164.1"/>
    </source>
</evidence>
<organism evidence="2 3">
    <name type="scientific">Molossus molossus</name>
    <name type="common">Pallas' mastiff bat</name>
    <name type="synonym">Vespertilio molossus</name>
    <dbReference type="NCBI Taxonomy" id="27622"/>
    <lineage>
        <taxon>Eukaryota</taxon>
        <taxon>Metazoa</taxon>
        <taxon>Chordata</taxon>
        <taxon>Craniata</taxon>
        <taxon>Vertebrata</taxon>
        <taxon>Euteleostomi</taxon>
        <taxon>Mammalia</taxon>
        <taxon>Eutheria</taxon>
        <taxon>Laurasiatheria</taxon>
        <taxon>Chiroptera</taxon>
        <taxon>Yangochiroptera</taxon>
        <taxon>Molossidae</taxon>
        <taxon>Molossus</taxon>
    </lineage>
</organism>
<proteinExistence type="predicted"/>
<keyword evidence="3" id="KW-1185">Reference proteome</keyword>
<dbReference type="AlphaFoldDB" id="A0A7J8CT99"/>
<gene>
    <name evidence="2" type="ORF">HJG59_015445</name>
</gene>
<dbReference type="EMBL" id="JACASF010000020">
    <property type="protein sequence ID" value="KAF6414164.1"/>
    <property type="molecule type" value="Genomic_DNA"/>
</dbReference>
<evidence type="ECO:0000313" key="3">
    <source>
        <dbReference type="Proteomes" id="UP000550707"/>
    </source>
</evidence>
<sequence>MPGMMEKGPELLGKNRSANGSAKSPAGGGGSGASSTNGGLHFSEPESGCSSDDEHDVGMRVGAEYQARIPEFDPVPVRAVRNDVHQPFEEFEVAALPVPGERVK</sequence>
<reference evidence="2 3" key="1">
    <citation type="journal article" date="2020" name="Nature">
        <title>Six reference-quality genomes reveal evolution of bat adaptations.</title>
        <authorList>
            <person name="Jebb D."/>
            <person name="Huang Z."/>
            <person name="Pippel M."/>
            <person name="Hughes G.M."/>
            <person name="Lavrichenko K."/>
            <person name="Devanna P."/>
            <person name="Winkler S."/>
            <person name="Jermiin L.S."/>
            <person name="Skirmuntt E.C."/>
            <person name="Katzourakis A."/>
            <person name="Burkitt-Gray L."/>
            <person name="Ray D.A."/>
            <person name="Sullivan K.A.M."/>
            <person name="Roscito J.G."/>
            <person name="Kirilenko B.M."/>
            <person name="Davalos L.M."/>
            <person name="Corthals A.P."/>
            <person name="Power M.L."/>
            <person name="Jones G."/>
            <person name="Ransome R.D."/>
            <person name="Dechmann D.K.N."/>
            <person name="Locatelli A.G."/>
            <person name="Puechmaille S.J."/>
            <person name="Fedrigo O."/>
            <person name="Jarvis E.D."/>
            <person name="Hiller M."/>
            <person name="Vernes S.C."/>
            <person name="Myers E.W."/>
            <person name="Teeling E.C."/>
        </authorList>
    </citation>
    <scope>NUCLEOTIDE SEQUENCE [LARGE SCALE GENOMIC DNA]</scope>
    <source>
        <strain evidence="2">MMolMol1</strain>
        <tissue evidence="2">Muscle</tissue>
    </source>
</reference>